<dbReference type="AlphaFoldDB" id="H5SVD3"/>
<feature type="domain" description="Prephenate dehydratase" evidence="8">
    <location>
        <begin position="4"/>
        <end position="168"/>
    </location>
</feature>
<dbReference type="PANTHER" id="PTHR21022">
    <property type="entry name" value="PREPHENATE DEHYDRATASE P PROTEIN"/>
    <property type="match status" value="1"/>
</dbReference>
<gene>
    <name evidence="9" type="ORF">HGMM_OP4C198</name>
</gene>
<comment type="pathway">
    <text evidence="1">Amino-acid biosynthesis; L-phenylalanine biosynthesis; phenylpyruvate from prephenate: step 1/1.</text>
</comment>
<name>H5SVD3_ACEAU</name>
<keyword evidence="5" id="KW-0584">Phenylalanine biosynthesis</keyword>
<dbReference type="EC" id="4.2.1.51" evidence="2"/>
<dbReference type="SUPFAM" id="SSF53850">
    <property type="entry name" value="Periplasmic binding protein-like II"/>
    <property type="match status" value="1"/>
</dbReference>
<dbReference type="CDD" id="cd13631">
    <property type="entry name" value="PBP2_Ct-PDT_like"/>
    <property type="match status" value="1"/>
</dbReference>
<evidence type="ECO:0000259" key="8">
    <source>
        <dbReference type="PROSITE" id="PS51171"/>
    </source>
</evidence>
<dbReference type="GO" id="GO:0009094">
    <property type="term" value="P:L-phenylalanine biosynthetic process"/>
    <property type="evidence" value="ECO:0007669"/>
    <property type="project" value="UniProtKB-UniPathway"/>
</dbReference>
<evidence type="ECO:0000256" key="4">
    <source>
        <dbReference type="ARBA" id="ARBA00023141"/>
    </source>
</evidence>
<dbReference type="InterPro" id="IPR001086">
    <property type="entry name" value="Preph_deHydtase"/>
</dbReference>
<evidence type="ECO:0000256" key="3">
    <source>
        <dbReference type="ARBA" id="ARBA00022605"/>
    </source>
</evidence>
<evidence type="ECO:0000256" key="7">
    <source>
        <dbReference type="ARBA" id="ARBA00047848"/>
    </source>
</evidence>
<evidence type="ECO:0000256" key="5">
    <source>
        <dbReference type="ARBA" id="ARBA00023222"/>
    </source>
</evidence>
<proteinExistence type="predicted"/>
<keyword evidence="3" id="KW-0028">Amino-acid biosynthesis</keyword>
<dbReference type="PROSITE" id="PS51171">
    <property type="entry name" value="PREPHENATE_DEHYDR_3"/>
    <property type="match status" value="1"/>
</dbReference>
<evidence type="ECO:0000313" key="9">
    <source>
        <dbReference type="EMBL" id="BAL59562.1"/>
    </source>
</evidence>
<comment type="catalytic activity">
    <reaction evidence="7">
        <text>prephenate + H(+) = 3-phenylpyruvate + CO2 + H2O</text>
        <dbReference type="Rhea" id="RHEA:21648"/>
        <dbReference type="ChEBI" id="CHEBI:15377"/>
        <dbReference type="ChEBI" id="CHEBI:15378"/>
        <dbReference type="ChEBI" id="CHEBI:16526"/>
        <dbReference type="ChEBI" id="CHEBI:18005"/>
        <dbReference type="ChEBI" id="CHEBI:29934"/>
        <dbReference type="EC" id="4.2.1.51"/>
    </reaction>
</comment>
<evidence type="ECO:0000256" key="6">
    <source>
        <dbReference type="ARBA" id="ARBA00023239"/>
    </source>
</evidence>
<dbReference type="UniPathway" id="UPA00121">
    <property type="reaction ID" value="UER00345"/>
</dbReference>
<dbReference type="Gene3D" id="3.40.190.10">
    <property type="entry name" value="Periplasmic binding protein-like II"/>
    <property type="match status" value="2"/>
</dbReference>
<keyword evidence="4" id="KW-0057">Aromatic amino acid biosynthesis</keyword>
<dbReference type="GO" id="GO:0004664">
    <property type="term" value="F:prephenate dehydratase activity"/>
    <property type="evidence" value="ECO:0007669"/>
    <property type="project" value="UniProtKB-EC"/>
</dbReference>
<reference evidence="9" key="2">
    <citation type="journal article" date="2012" name="PLoS ONE">
        <title>A Deeply Branching Thermophilic Bacterium with an Ancient Acetyl-CoA Pathway Dominates a Subsurface Ecosystem.</title>
        <authorList>
            <person name="Takami H."/>
            <person name="Noguchi H."/>
            <person name="Takaki Y."/>
            <person name="Uchiyama I."/>
            <person name="Toyoda A."/>
            <person name="Nishi S."/>
            <person name="Chee G.-J."/>
            <person name="Arai W."/>
            <person name="Nunoura T."/>
            <person name="Itoh T."/>
            <person name="Hattori M."/>
            <person name="Takai K."/>
        </authorList>
    </citation>
    <scope>NUCLEOTIDE SEQUENCE</scope>
</reference>
<keyword evidence="6" id="KW-0456">Lyase</keyword>
<protein>
    <recommendedName>
        <fullName evidence="2">prephenate dehydratase</fullName>
        <ecNumber evidence="2">4.2.1.51</ecNumber>
    </recommendedName>
</protein>
<evidence type="ECO:0000256" key="2">
    <source>
        <dbReference type="ARBA" id="ARBA00013147"/>
    </source>
</evidence>
<organism evidence="9">
    <name type="scientific">Acetithermum autotrophicum</name>
    <dbReference type="NCBI Taxonomy" id="1446466"/>
    <lineage>
        <taxon>Bacteria</taxon>
        <taxon>Candidatus Bipolaricaulota</taxon>
        <taxon>Candidatus Acetithermum</taxon>
    </lineage>
</organism>
<reference evidence="9" key="1">
    <citation type="journal article" date="2005" name="Environ. Microbiol.">
        <title>Genetic and functional properties of uncultivated thermophilic crenarchaeotes from a subsurface gold mine as revealed by analysis of genome fragments.</title>
        <authorList>
            <person name="Nunoura T."/>
            <person name="Hirayama H."/>
            <person name="Takami H."/>
            <person name="Oida H."/>
            <person name="Nishi S."/>
            <person name="Shimamura S."/>
            <person name="Suzuki Y."/>
            <person name="Inagaki F."/>
            <person name="Takai K."/>
            <person name="Nealson K.H."/>
            <person name="Horikoshi K."/>
        </authorList>
    </citation>
    <scope>NUCLEOTIDE SEQUENCE</scope>
</reference>
<sequence>MSVRVAFQGELGAYSEVAIAQKFAEYEPIPCRTFREVVERVCDGKADYGCLPVENSTTGIIAESQGLLREFSREMLICAEVRLRIHHCLLGVPGSALERIRAVYSHPQALAQCRRFLENLGVIVEDFYDTAGAARFVAQQGDPTCAAIASREAARRYNLVILARGDRV</sequence>
<dbReference type="GO" id="GO:0005737">
    <property type="term" value="C:cytoplasm"/>
    <property type="evidence" value="ECO:0007669"/>
    <property type="project" value="TreeGrafter"/>
</dbReference>
<evidence type="ECO:0000256" key="1">
    <source>
        <dbReference type="ARBA" id="ARBA00004741"/>
    </source>
</evidence>
<dbReference type="PANTHER" id="PTHR21022:SF19">
    <property type="entry name" value="PREPHENATE DEHYDRATASE-RELATED"/>
    <property type="match status" value="1"/>
</dbReference>
<dbReference type="EMBL" id="AP011803">
    <property type="protein sequence ID" value="BAL59562.1"/>
    <property type="molecule type" value="Genomic_DNA"/>
</dbReference>
<accession>H5SVD3</accession>
<dbReference type="Pfam" id="PF00800">
    <property type="entry name" value="PDT"/>
    <property type="match status" value="1"/>
</dbReference>